<comment type="caution">
    <text evidence="4">The sequence shown here is derived from an EMBL/GenBank/DDBJ whole genome shotgun (WGS) entry which is preliminary data.</text>
</comment>
<dbReference type="Pfam" id="PF00724">
    <property type="entry name" value="Oxidored_FMN"/>
    <property type="match status" value="1"/>
</dbReference>
<keyword evidence="2" id="KW-0560">Oxidoreductase</keyword>
<accession>A0ABU0YXR9</accession>
<evidence type="ECO:0000256" key="1">
    <source>
        <dbReference type="ARBA" id="ARBA00022630"/>
    </source>
</evidence>
<dbReference type="SUPFAM" id="SSF51395">
    <property type="entry name" value="FMN-linked oxidoreductases"/>
    <property type="match status" value="1"/>
</dbReference>
<dbReference type="PANTHER" id="PTHR43656">
    <property type="entry name" value="BINDING OXIDOREDUCTASE, PUTATIVE (AFU_ORTHOLOGUE AFUA_2G08260)-RELATED"/>
    <property type="match status" value="1"/>
</dbReference>
<dbReference type="InterPro" id="IPR013785">
    <property type="entry name" value="Aldolase_TIM"/>
</dbReference>
<dbReference type="EMBL" id="JAVFWO010000001">
    <property type="protein sequence ID" value="MDQ7877123.1"/>
    <property type="molecule type" value="Genomic_DNA"/>
</dbReference>
<dbReference type="RefSeq" id="WP_308866525.1">
    <property type="nucleotide sequence ID" value="NZ_JAVFWO010000001.1"/>
</dbReference>
<reference evidence="4 5" key="1">
    <citation type="submission" date="2023-08" db="EMBL/GenBank/DDBJ databases">
        <title>Microbacterium psychrotolerans sp. nov., a psychrotolerant bacterium isolated from soil in Heilongjiang Province, China.</title>
        <authorList>
            <person name="An P."/>
            <person name="Zhao D."/>
            <person name="Xiang H."/>
        </authorList>
    </citation>
    <scope>NUCLEOTIDE SEQUENCE [LARGE SCALE GENOMIC DNA]</scope>
    <source>
        <strain evidence="4 5">QXD-8</strain>
    </source>
</reference>
<keyword evidence="1" id="KW-0285">Flavoprotein</keyword>
<proteinExistence type="predicted"/>
<feature type="domain" description="NADH:flavin oxidoreductase/NADH oxidase N-terminal" evidence="3">
    <location>
        <begin position="19"/>
        <end position="316"/>
    </location>
</feature>
<dbReference type="Gene3D" id="3.20.20.70">
    <property type="entry name" value="Aldolase class I"/>
    <property type="match status" value="1"/>
</dbReference>
<evidence type="ECO:0000313" key="4">
    <source>
        <dbReference type="EMBL" id="MDQ7877123.1"/>
    </source>
</evidence>
<organism evidence="4 5">
    <name type="scientific">Microbacterium psychrotolerans</name>
    <dbReference type="NCBI Taxonomy" id="3068321"/>
    <lineage>
        <taxon>Bacteria</taxon>
        <taxon>Bacillati</taxon>
        <taxon>Actinomycetota</taxon>
        <taxon>Actinomycetes</taxon>
        <taxon>Micrococcales</taxon>
        <taxon>Microbacteriaceae</taxon>
        <taxon>Microbacterium</taxon>
    </lineage>
</organism>
<evidence type="ECO:0000259" key="3">
    <source>
        <dbReference type="Pfam" id="PF00724"/>
    </source>
</evidence>
<dbReference type="InterPro" id="IPR001155">
    <property type="entry name" value="OxRdtase_FMN_N"/>
</dbReference>
<dbReference type="Proteomes" id="UP001235133">
    <property type="component" value="Unassembled WGS sequence"/>
</dbReference>
<gene>
    <name evidence="4" type="ORF">Q9R08_03955</name>
</gene>
<sequence length="405" mass="44451">MENPAASPVLDGVASPDPLFTPITINGRTARNRFALPAMQRASLDFRPTPRMAPTLRAVAEGGCGLIISEGSSPDHPAAYWQQVFSVIGDDTVPEWREVADTVLATPGVLFLMQLWHPGAIRLVVEGMSNPYPDQPTLSASGLVQEGRRNGRAMSAQELRETLAAYVHSARIAQDLGAHGVEIHACHGYFLDQFLWHETNERTDEYGGATLAERAAYPAEIVAAIREATGPDFVISFRFSQWKEVDYTARIAEHPDELGPFLARLRSAGVDLFNVSTRRFDAVAWPELDAKLTLPAWVKSFTDAPVLAIGSVGLSTDFAHDILENEEPRSQAEHDFDRVRLGLEAREFDLIGAGRSQIANPDLVSRVRAGELGAVRSFRKARDLAGVDEHFIHIGQIVAQSRKKD</sequence>
<name>A0ABU0YXR9_9MICO</name>
<keyword evidence="5" id="KW-1185">Reference proteome</keyword>
<evidence type="ECO:0000313" key="5">
    <source>
        <dbReference type="Proteomes" id="UP001235133"/>
    </source>
</evidence>
<evidence type="ECO:0000256" key="2">
    <source>
        <dbReference type="ARBA" id="ARBA00023002"/>
    </source>
</evidence>
<dbReference type="InterPro" id="IPR051799">
    <property type="entry name" value="NADH_flavin_oxidoreductase"/>
</dbReference>
<dbReference type="PANTHER" id="PTHR43656:SF2">
    <property type="entry name" value="BINDING OXIDOREDUCTASE, PUTATIVE (AFU_ORTHOLOGUE AFUA_2G08260)-RELATED"/>
    <property type="match status" value="1"/>
</dbReference>
<protein>
    <recommendedName>
        <fullName evidence="3">NADH:flavin oxidoreductase/NADH oxidase N-terminal domain-containing protein</fullName>
    </recommendedName>
</protein>